<dbReference type="InterPro" id="IPR005111">
    <property type="entry name" value="MoeA_C_domain_IV"/>
</dbReference>
<evidence type="ECO:0000256" key="1">
    <source>
        <dbReference type="ARBA" id="ARBA00005046"/>
    </source>
</evidence>
<dbReference type="NCBIfam" id="NF045515">
    <property type="entry name" value="Glp_gephyrin"/>
    <property type="match status" value="1"/>
</dbReference>
<gene>
    <name evidence="5" type="ORF">ACFQEY_16705</name>
</gene>
<dbReference type="NCBIfam" id="TIGR00177">
    <property type="entry name" value="molyb_syn"/>
    <property type="match status" value="1"/>
</dbReference>
<dbReference type="SUPFAM" id="SSF53218">
    <property type="entry name" value="Molybdenum cofactor biosynthesis proteins"/>
    <property type="match status" value="1"/>
</dbReference>
<accession>A0ABD5UM79</accession>
<evidence type="ECO:0000256" key="2">
    <source>
        <dbReference type="ARBA" id="ARBA00023150"/>
    </source>
</evidence>
<comment type="pathway">
    <text evidence="1">Cofactor biosynthesis; molybdopterin biosynthesis.</text>
</comment>
<reference evidence="5 6" key="1">
    <citation type="journal article" date="2019" name="Int. J. Syst. Evol. Microbiol.">
        <title>The Global Catalogue of Microorganisms (GCM) 10K type strain sequencing project: providing services to taxonomists for standard genome sequencing and annotation.</title>
        <authorList>
            <consortium name="The Broad Institute Genomics Platform"/>
            <consortium name="The Broad Institute Genome Sequencing Center for Infectious Disease"/>
            <person name="Wu L."/>
            <person name="Ma J."/>
        </authorList>
    </citation>
    <scope>NUCLEOTIDE SEQUENCE [LARGE SCALE GENOMIC DNA]</scope>
    <source>
        <strain evidence="5 6">Y73</strain>
    </source>
</reference>
<dbReference type="Proteomes" id="UP001596333">
    <property type="component" value="Unassembled WGS sequence"/>
</dbReference>
<dbReference type="InterPro" id="IPR005110">
    <property type="entry name" value="MoeA_linker/N"/>
</dbReference>
<feature type="region of interest" description="Disordered" evidence="3">
    <location>
        <begin position="303"/>
        <end position="331"/>
    </location>
</feature>
<dbReference type="CDD" id="cd00887">
    <property type="entry name" value="MoeA"/>
    <property type="match status" value="1"/>
</dbReference>
<evidence type="ECO:0000259" key="4">
    <source>
        <dbReference type="SMART" id="SM00852"/>
    </source>
</evidence>
<dbReference type="Pfam" id="PF03454">
    <property type="entry name" value="MoeA_C"/>
    <property type="match status" value="1"/>
</dbReference>
<dbReference type="PANTHER" id="PTHR10192">
    <property type="entry name" value="MOLYBDOPTERIN BIOSYNTHESIS PROTEIN"/>
    <property type="match status" value="1"/>
</dbReference>
<dbReference type="EMBL" id="JBHSXI010000023">
    <property type="protein sequence ID" value="MFC6890630.1"/>
    <property type="molecule type" value="Genomic_DNA"/>
</dbReference>
<dbReference type="InterPro" id="IPR036425">
    <property type="entry name" value="MoaB/Mog-like_dom_sf"/>
</dbReference>
<dbReference type="RefSeq" id="WP_379770792.1">
    <property type="nucleotide sequence ID" value="NZ_JBHSXI010000023.1"/>
</dbReference>
<dbReference type="GO" id="GO:0006777">
    <property type="term" value="P:Mo-molybdopterin cofactor biosynthetic process"/>
    <property type="evidence" value="ECO:0007669"/>
    <property type="project" value="UniProtKB-KW"/>
</dbReference>
<dbReference type="InterPro" id="IPR001453">
    <property type="entry name" value="MoaB/Mog_dom"/>
</dbReference>
<evidence type="ECO:0000313" key="6">
    <source>
        <dbReference type="Proteomes" id="UP001596333"/>
    </source>
</evidence>
<dbReference type="Pfam" id="PF12727">
    <property type="entry name" value="PBP_like"/>
    <property type="match status" value="1"/>
</dbReference>
<dbReference type="NCBIfam" id="NF011068">
    <property type="entry name" value="PRK14498.1"/>
    <property type="match status" value="1"/>
</dbReference>
<protein>
    <submittedName>
        <fullName evidence="5">Molybdopterin biosynthesis protein</fullName>
    </submittedName>
</protein>
<dbReference type="SMART" id="SM00852">
    <property type="entry name" value="MoCF_biosynth"/>
    <property type="match status" value="1"/>
</dbReference>
<dbReference type="InterPro" id="IPR008284">
    <property type="entry name" value="MoCF_biosynth_CS"/>
</dbReference>
<sequence length="684" mass="71015">MSERREFRDLATPEAAREAIASLDLTPEPETVPLEAARGRVLSERVDAAIDVPGFDRASMDGYAVRARDTFGADEAAPAELDLVGAVHAGAAPDVTVAPGSCAEISTGAVMPDGADAVVMVERTEELDAGGAEPAQIAVRTAVAPGDHVMSAGADIAAGTRALGPGRRLTPREIGLLSALGVDAVPVEGRPRVGIVSTGDELVRPGGDLDPSRGEIYDVNSTTIAAGVSEAGGEPALYPHAGDDYAEMERLLRRAADECDLVLSSGSTSASAVDVIYRVIEERGELLLHGVAVKPGKPMLVGRIDRGGGESTSGDGSDEGESMSDGSDRIGESAYVGLPGYPVSALTIFRTFVAPAIREAAGQPEPATATVEGRMGVAERYGEGRLRLMPVGLLDLGVDYARDGGETRPSRPLVYPVDKGSGATTSLVEADGVVAVDPDTEYLDAGELVTVQLFSPDVRPPTLLGVGEDDPALNRLLDRLDNPRYLPVGSREGLRRLRDGVPDVAAVAGPTDRAVESVDLGGWTREWGLAVPDGNPDDVTGIADVVDRDLRFVNRSTDSGLRRSLDDALDEVAADRSSSRADLAGRIDGYERTARAFESPVRAVLSADADVGLGLRETAGRLGCGFVPLGEQAVSVRASPERVDRDAVAALAAALDGIGGSSADGTPSPIDGLAGYSRNRRNEP</sequence>
<dbReference type="PROSITE" id="PS01079">
    <property type="entry name" value="MOCF_BIOSYNTHESIS_2"/>
    <property type="match status" value="1"/>
</dbReference>
<evidence type="ECO:0000313" key="5">
    <source>
        <dbReference type="EMBL" id="MFC6890630.1"/>
    </source>
</evidence>
<feature type="region of interest" description="Disordered" evidence="3">
    <location>
        <begin position="658"/>
        <end position="684"/>
    </location>
</feature>
<dbReference type="SUPFAM" id="SSF63867">
    <property type="entry name" value="MoeA C-terminal domain-like"/>
    <property type="match status" value="1"/>
</dbReference>
<dbReference type="Gene3D" id="2.170.190.11">
    <property type="entry name" value="Molybdopterin biosynthesis moea protein, domain 3"/>
    <property type="match status" value="1"/>
</dbReference>
<organism evidence="5 6">
    <name type="scientific">Halorubrum trueperi</name>
    <dbReference type="NCBI Taxonomy" id="2004704"/>
    <lineage>
        <taxon>Archaea</taxon>
        <taxon>Methanobacteriati</taxon>
        <taxon>Methanobacteriota</taxon>
        <taxon>Stenosarchaea group</taxon>
        <taxon>Halobacteria</taxon>
        <taxon>Halobacteriales</taxon>
        <taxon>Haloferacaceae</taxon>
        <taxon>Halorubrum</taxon>
    </lineage>
</organism>
<dbReference type="InterPro" id="IPR024370">
    <property type="entry name" value="PBP_domain"/>
</dbReference>
<dbReference type="AlphaFoldDB" id="A0ABD5UM79"/>
<dbReference type="Gene3D" id="2.40.340.10">
    <property type="entry name" value="MoeA, C-terminal, domain IV"/>
    <property type="match status" value="1"/>
</dbReference>
<evidence type="ECO:0000256" key="3">
    <source>
        <dbReference type="SAM" id="MobiDB-lite"/>
    </source>
</evidence>
<dbReference type="InterPro" id="IPR038987">
    <property type="entry name" value="MoeA-like"/>
</dbReference>
<dbReference type="InterPro" id="IPR036135">
    <property type="entry name" value="MoeA_linker/N_sf"/>
</dbReference>
<dbReference type="Pfam" id="PF03453">
    <property type="entry name" value="MoeA_N"/>
    <property type="match status" value="1"/>
</dbReference>
<name>A0ABD5UM79_9EURY</name>
<dbReference type="PANTHER" id="PTHR10192:SF5">
    <property type="entry name" value="GEPHYRIN"/>
    <property type="match status" value="1"/>
</dbReference>
<proteinExistence type="predicted"/>
<dbReference type="Gene3D" id="3.40.980.10">
    <property type="entry name" value="MoaB/Mog-like domain"/>
    <property type="match status" value="1"/>
</dbReference>
<dbReference type="Pfam" id="PF00994">
    <property type="entry name" value="MoCF_biosynth"/>
    <property type="match status" value="1"/>
</dbReference>
<keyword evidence="6" id="KW-1185">Reference proteome</keyword>
<dbReference type="SUPFAM" id="SSF63882">
    <property type="entry name" value="MoeA N-terminal region -like"/>
    <property type="match status" value="1"/>
</dbReference>
<dbReference type="InterPro" id="IPR036688">
    <property type="entry name" value="MoeA_C_domain_IV_sf"/>
</dbReference>
<comment type="caution">
    <text evidence="5">The sequence shown here is derived from an EMBL/GenBank/DDBJ whole genome shotgun (WGS) entry which is preliminary data.</text>
</comment>
<dbReference type="Gene3D" id="3.90.105.10">
    <property type="entry name" value="Molybdopterin biosynthesis moea protein, domain 2"/>
    <property type="match status" value="1"/>
</dbReference>
<dbReference type="FunFam" id="2.170.190.11:FF:000001">
    <property type="entry name" value="Molybdopterin molybdenumtransferase"/>
    <property type="match status" value="1"/>
</dbReference>
<feature type="domain" description="MoaB/Mog" evidence="4">
    <location>
        <begin position="194"/>
        <end position="359"/>
    </location>
</feature>
<keyword evidence="2" id="KW-0501">Molybdenum cofactor biosynthesis</keyword>